<dbReference type="GO" id="GO:0005886">
    <property type="term" value="C:plasma membrane"/>
    <property type="evidence" value="ECO:0007669"/>
    <property type="project" value="UniProtKB-SubCell"/>
</dbReference>
<reference evidence="10" key="1">
    <citation type="journal article" date="2023" name="Plant J.">
        <title>Genome sequences and population genomics provide insights into the demographic history, inbreeding, and mutation load of two 'living fossil' tree species of Dipteronia.</title>
        <authorList>
            <person name="Feng Y."/>
            <person name="Comes H.P."/>
            <person name="Chen J."/>
            <person name="Zhu S."/>
            <person name="Lu R."/>
            <person name="Zhang X."/>
            <person name="Li P."/>
            <person name="Qiu J."/>
            <person name="Olsen K.M."/>
            <person name="Qiu Y."/>
        </authorList>
    </citation>
    <scope>NUCLEOTIDE SEQUENCE</scope>
    <source>
        <strain evidence="10">KIB01</strain>
    </source>
</reference>
<name>A0AAD9WPA1_9ROSI</name>
<dbReference type="InterPro" id="IPR045009">
    <property type="entry name" value="CASPL-5"/>
</dbReference>
<protein>
    <recommendedName>
        <fullName evidence="8">CASP-like protein</fullName>
    </recommendedName>
</protein>
<dbReference type="InterPro" id="IPR006702">
    <property type="entry name" value="CASP_dom"/>
</dbReference>
<evidence type="ECO:0000256" key="2">
    <source>
        <dbReference type="ARBA" id="ARBA00007651"/>
    </source>
</evidence>
<keyword evidence="7" id="KW-0472">Membrane</keyword>
<dbReference type="Proteomes" id="UP001280121">
    <property type="component" value="Unassembled WGS sequence"/>
</dbReference>
<proteinExistence type="inferred from homology"/>
<organism evidence="10 11">
    <name type="scientific">Dipteronia dyeriana</name>
    <dbReference type="NCBI Taxonomy" id="168575"/>
    <lineage>
        <taxon>Eukaryota</taxon>
        <taxon>Viridiplantae</taxon>
        <taxon>Streptophyta</taxon>
        <taxon>Embryophyta</taxon>
        <taxon>Tracheophyta</taxon>
        <taxon>Spermatophyta</taxon>
        <taxon>Magnoliopsida</taxon>
        <taxon>eudicotyledons</taxon>
        <taxon>Gunneridae</taxon>
        <taxon>Pentapetalae</taxon>
        <taxon>rosids</taxon>
        <taxon>malvids</taxon>
        <taxon>Sapindales</taxon>
        <taxon>Sapindaceae</taxon>
        <taxon>Hippocastanoideae</taxon>
        <taxon>Acereae</taxon>
        <taxon>Dipteronia</taxon>
    </lineage>
</organism>
<keyword evidence="11" id="KW-1185">Reference proteome</keyword>
<feature type="domain" description="Casparian strip membrane protein" evidence="9">
    <location>
        <begin position="4"/>
        <end position="87"/>
    </location>
</feature>
<evidence type="ECO:0000313" key="11">
    <source>
        <dbReference type="Proteomes" id="UP001280121"/>
    </source>
</evidence>
<evidence type="ECO:0000256" key="7">
    <source>
        <dbReference type="ARBA" id="ARBA00023136"/>
    </source>
</evidence>
<evidence type="ECO:0000256" key="8">
    <source>
        <dbReference type="RuleBase" id="RU361233"/>
    </source>
</evidence>
<keyword evidence="4 8" id="KW-1003">Cell membrane</keyword>
<evidence type="ECO:0000259" key="9">
    <source>
        <dbReference type="Pfam" id="PF04535"/>
    </source>
</evidence>
<comment type="subunit">
    <text evidence="3 8">Homodimer and heterodimers.</text>
</comment>
<evidence type="ECO:0000256" key="6">
    <source>
        <dbReference type="ARBA" id="ARBA00022989"/>
    </source>
</evidence>
<evidence type="ECO:0000256" key="3">
    <source>
        <dbReference type="ARBA" id="ARBA00011489"/>
    </source>
</evidence>
<evidence type="ECO:0000256" key="4">
    <source>
        <dbReference type="ARBA" id="ARBA00022475"/>
    </source>
</evidence>
<dbReference type="PANTHER" id="PTHR32021:SF50">
    <property type="entry name" value="CASP-LIKE PROTEIN"/>
    <property type="match status" value="1"/>
</dbReference>
<dbReference type="AlphaFoldDB" id="A0AAD9WPA1"/>
<dbReference type="Pfam" id="PF04535">
    <property type="entry name" value="CASP_dom"/>
    <property type="match status" value="1"/>
</dbReference>
<dbReference type="PANTHER" id="PTHR32021">
    <property type="entry name" value="CASP-LIKE PROTEIN 5B3"/>
    <property type="match status" value="1"/>
</dbReference>
<evidence type="ECO:0000313" key="10">
    <source>
        <dbReference type="EMBL" id="KAK2637383.1"/>
    </source>
</evidence>
<keyword evidence="5" id="KW-0812">Transmembrane</keyword>
<sequence>MLIVGQCSLAAASVGFMLSAHNFYNSTAFCYLVASMELRVLWSFGLACLDFYALRSKRNLQNPVLASLFVVGDWNHRLTAMATNHASFDGRSGAANEPNNGDSSQQKSQVSLLTSNLNFKLPIKLDRSIYKFWRLPSVTSCSSFRSGRFHAESKQMYTEVQSSSPSANEEICNDEPMWKETEQKIGDVELRPCLVVHARHTRGCTTATQLLKDTLEWSSILTPEEL</sequence>
<keyword evidence="6" id="KW-1133">Transmembrane helix</keyword>
<comment type="similarity">
    <text evidence="2 8">Belongs to the Casparian strip membrane proteins (CASP) family.</text>
</comment>
<gene>
    <name evidence="10" type="ORF">Ddye_032175</name>
</gene>
<comment type="subcellular location">
    <subcellularLocation>
        <location evidence="1 8">Cell membrane</location>
        <topology evidence="1 8">Multi-pass membrane protein</topology>
    </subcellularLocation>
</comment>
<accession>A0AAD9WPA1</accession>
<evidence type="ECO:0000256" key="1">
    <source>
        <dbReference type="ARBA" id="ARBA00004651"/>
    </source>
</evidence>
<comment type="caution">
    <text evidence="10">The sequence shown here is derived from an EMBL/GenBank/DDBJ whole genome shotgun (WGS) entry which is preliminary data.</text>
</comment>
<evidence type="ECO:0000256" key="5">
    <source>
        <dbReference type="ARBA" id="ARBA00022692"/>
    </source>
</evidence>
<dbReference type="EMBL" id="JANJYI010000009">
    <property type="protein sequence ID" value="KAK2637383.1"/>
    <property type="molecule type" value="Genomic_DNA"/>
</dbReference>